<feature type="chain" id="PRO_5038735270" evidence="8">
    <location>
        <begin position="28"/>
        <end position="443"/>
    </location>
</feature>
<evidence type="ECO:0000313" key="10">
    <source>
        <dbReference type="EMBL" id="HJF45620.1"/>
    </source>
</evidence>
<keyword evidence="7" id="KW-0812">Transmembrane</keyword>
<sequence>MDFKSKGRLAATAGLTAVLALSPIAMPAVTALAEGTDDVEASARIANELTVTVNFYASSDATEPVFTYTNTYQNNWFGGSQPDYRPKLQDALDALYEKHPEYEDVEAWQLNNTYDLSSLWDDPNQLLGDKASFGAGDRVYNVHPYEEQKISYTVVDEDDPSIVYGTVDTVVGANMFEAMEDLADPTKTDYRFDYYSWGDYPDNAFGSTTYASPTQKTILAHFTFLKDVATVTFDYNAPELTNDSWEVKVGNVVKRPEDPTRDGYTFEGWYSDAACTAPYDFETPISGHRTIYAKWAQNEAPIDPEDPIDKTHKVTFDDCIEITENAVVEVEDGAAVARPNDPVCEGWTFLGWYSDVALTQAWDFSAPVTDDMTLWAKWTKNGAGDPGVIGGNDSTSAAPDAAGEKHGNDEALPQTGDATVAASGIAGVGAAVAGLGVMVRRRR</sequence>
<dbReference type="AlphaFoldDB" id="A0A921GG73"/>
<protein>
    <submittedName>
        <fullName evidence="10">InlB B-repeat-containing protein</fullName>
    </submittedName>
</protein>
<keyword evidence="7" id="KW-0472">Membrane</keyword>
<keyword evidence="3" id="KW-0964">Secreted</keyword>
<keyword evidence="7" id="KW-1133">Transmembrane helix</keyword>
<dbReference type="Gene3D" id="2.60.40.4270">
    <property type="entry name" value="Listeria-Bacteroides repeat domain"/>
    <property type="match status" value="2"/>
</dbReference>
<dbReference type="InterPro" id="IPR042229">
    <property type="entry name" value="Listeria/Bacterioides_rpt_sf"/>
</dbReference>
<dbReference type="EMBL" id="DYWQ01000113">
    <property type="protein sequence ID" value="HJF45620.1"/>
    <property type="molecule type" value="Genomic_DNA"/>
</dbReference>
<keyword evidence="4 8" id="KW-0732">Signal</keyword>
<keyword evidence="2" id="KW-0134">Cell wall</keyword>
<evidence type="ECO:0000313" key="11">
    <source>
        <dbReference type="Proteomes" id="UP000697330"/>
    </source>
</evidence>
<evidence type="ECO:0000256" key="7">
    <source>
        <dbReference type="SAM" id="Phobius"/>
    </source>
</evidence>
<feature type="signal peptide" evidence="8">
    <location>
        <begin position="1"/>
        <end position="27"/>
    </location>
</feature>
<accession>A0A921GG73</accession>
<dbReference type="PROSITE" id="PS50847">
    <property type="entry name" value="GRAM_POS_ANCHORING"/>
    <property type="match status" value="1"/>
</dbReference>
<dbReference type="GO" id="GO:0030313">
    <property type="term" value="C:cell envelope"/>
    <property type="evidence" value="ECO:0007669"/>
    <property type="project" value="UniProtKB-SubCell"/>
</dbReference>
<evidence type="ECO:0000256" key="3">
    <source>
        <dbReference type="ARBA" id="ARBA00022525"/>
    </source>
</evidence>
<dbReference type="NCBIfam" id="TIGR02543">
    <property type="entry name" value="List_Bact_rpt"/>
    <property type="match status" value="2"/>
</dbReference>
<evidence type="ECO:0000256" key="6">
    <source>
        <dbReference type="SAM" id="MobiDB-lite"/>
    </source>
</evidence>
<dbReference type="InterPro" id="IPR019931">
    <property type="entry name" value="LPXTG_anchor"/>
</dbReference>
<dbReference type="Pfam" id="PF09479">
    <property type="entry name" value="Flg_new"/>
    <property type="match status" value="2"/>
</dbReference>
<organism evidence="10 11">
    <name type="scientific">Thermophilibacter provencensis</name>
    <dbReference type="NCBI Taxonomy" id="1852386"/>
    <lineage>
        <taxon>Bacteria</taxon>
        <taxon>Bacillati</taxon>
        <taxon>Actinomycetota</taxon>
        <taxon>Coriobacteriia</taxon>
        <taxon>Coriobacteriales</taxon>
        <taxon>Atopobiaceae</taxon>
        <taxon>Thermophilibacter</taxon>
    </lineage>
</organism>
<proteinExistence type="predicted"/>
<feature type="domain" description="Gram-positive cocci surface proteins LPxTG" evidence="9">
    <location>
        <begin position="412"/>
        <end position="443"/>
    </location>
</feature>
<evidence type="ECO:0000256" key="8">
    <source>
        <dbReference type="SAM" id="SignalP"/>
    </source>
</evidence>
<dbReference type="Pfam" id="PF00746">
    <property type="entry name" value="Gram_pos_anchor"/>
    <property type="match status" value="1"/>
</dbReference>
<reference evidence="10" key="1">
    <citation type="journal article" date="2021" name="PeerJ">
        <title>Extensive microbial diversity within the chicken gut microbiome revealed by metagenomics and culture.</title>
        <authorList>
            <person name="Gilroy R."/>
            <person name="Ravi A."/>
            <person name="Getino M."/>
            <person name="Pursley I."/>
            <person name="Horton D.L."/>
            <person name="Alikhan N.F."/>
            <person name="Baker D."/>
            <person name="Gharbi K."/>
            <person name="Hall N."/>
            <person name="Watson M."/>
            <person name="Adriaenssens E.M."/>
            <person name="Foster-Nyarko E."/>
            <person name="Jarju S."/>
            <person name="Secka A."/>
            <person name="Antonio M."/>
            <person name="Oren A."/>
            <person name="Chaudhuri R.R."/>
            <person name="La Ragione R."/>
            <person name="Hildebrand F."/>
            <person name="Pallen M.J."/>
        </authorList>
    </citation>
    <scope>NUCLEOTIDE SEQUENCE</scope>
    <source>
        <strain evidence="10">CHK124-7917</strain>
    </source>
</reference>
<evidence type="ECO:0000256" key="4">
    <source>
        <dbReference type="ARBA" id="ARBA00022729"/>
    </source>
</evidence>
<reference evidence="10" key="2">
    <citation type="submission" date="2021-09" db="EMBL/GenBank/DDBJ databases">
        <authorList>
            <person name="Gilroy R."/>
        </authorList>
    </citation>
    <scope>NUCLEOTIDE SEQUENCE</scope>
    <source>
        <strain evidence="10">CHK124-7917</strain>
    </source>
</reference>
<feature type="transmembrane region" description="Helical" evidence="7">
    <location>
        <begin position="420"/>
        <end position="439"/>
    </location>
</feature>
<dbReference type="InterPro" id="IPR013378">
    <property type="entry name" value="InlB-like_B-rpt"/>
</dbReference>
<comment type="caution">
    <text evidence="10">The sequence shown here is derived from an EMBL/GenBank/DDBJ whole genome shotgun (WGS) entry which is preliminary data.</text>
</comment>
<gene>
    <name evidence="10" type="ORF">K8U72_07590</name>
</gene>
<dbReference type="RefSeq" id="WP_274959348.1">
    <property type="nucleotide sequence ID" value="NZ_DYWQ01000113.1"/>
</dbReference>
<dbReference type="NCBIfam" id="TIGR01167">
    <property type="entry name" value="LPXTG_anchor"/>
    <property type="match status" value="1"/>
</dbReference>
<dbReference type="Proteomes" id="UP000697330">
    <property type="component" value="Unassembled WGS sequence"/>
</dbReference>
<feature type="region of interest" description="Disordered" evidence="6">
    <location>
        <begin position="384"/>
        <end position="413"/>
    </location>
</feature>
<keyword evidence="5" id="KW-0572">Peptidoglycan-anchor</keyword>
<evidence type="ECO:0000256" key="5">
    <source>
        <dbReference type="ARBA" id="ARBA00023088"/>
    </source>
</evidence>
<evidence type="ECO:0000259" key="9">
    <source>
        <dbReference type="PROSITE" id="PS50847"/>
    </source>
</evidence>
<evidence type="ECO:0000256" key="1">
    <source>
        <dbReference type="ARBA" id="ARBA00004196"/>
    </source>
</evidence>
<name>A0A921GG73_9ACTN</name>
<evidence type="ECO:0000256" key="2">
    <source>
        <dbReference type="ARBA" id="ARBA00022512"/>
    </source>
</evidence>
<comment type="subcellular location">
    <subcellularLocation>
        <location evidence="1">Cell envelope</location>
    </subcellularLocation>
</comment>